<feature type="compositionally biased region" description="Basic and acidic residues" evidence="1">
    <location>
        <begin position="164"/>
        <end position="176"/>
    </location>
</feature>
<gene>
    <name evidence="4" type="primary">LOC106818790</name>
</gene>
<dbReference type="PROSITE" id="PS51029">
    <property type="entry name" value="MADF"/>
    <property type="match status" value="1"/>
</dbReference>
<dbReference type="Pfam" id="PF10545">
    <property type="entry name" value="MADF_DNA_bdg"/>
    <property type="match status" value="1"/>
</dbReference>
<dbReference type="Proteomes" id="UP000695022">
    <property type="component" value="Unplaced"/>
</dbReference>
<dbReference type="SMART" id="SM00595">
    <property type="entry name" value="MADF"/>
    <property type="match status" value="1"/>
</dbReference>
<evidence type="ECO:0000256" key="1">
    <source>
        <dbReference type="SAM" id="MobiDB-lite"/>
    </source>
</evidence>
<dbReference type="RefSeq" id="XP_014678952.1">
    <property type="nucleotide sequence ID" value="XM_014823466.1"/>
</dbReference>
<organism evidence="3 4">
    <name type="scientific">Priapulus caudatus</name>
    <name type="common">Priapulid worm</name>
    <dbReference type="NCBI Taxonomy" id="37621"/>
    <lineage>
        <taxon>Eukaryota</taxon>
        <taxon>Metazoa</taxon>
        <taxon>Ecdysozoa</taxon>
        <taxon>Scalidophora</taxon>
        <taxon>Priapulida</taxon>
        <taxon>Priapulimorpha</taxon>
        <taxon>Priapulimorphida</taxon>
        <taxon>Priapulidae</taxon>
        <taxon>Priapulus</taxon>
    </lineage>
</organism>
<name>A0ABM1F3D1_PRICU</name>
<accession>A0ABM1F3D1</accession>
<dbReference type="InterPro" id="IPR006578">
    <property type="entry name" value="MADF-dom"/>
</dbReference>
<evidence type="ECO:0000313" key="4">
    <source>
        <dbReference type="RefSeq" id="XP_014678952.1"/>
    </source>
</evidence>
<sequence length="280" mass="31579">MAVARAVTWSAVKEDLLVVLWEERPCLYQPTSADYADRSKKVAALQEIAGELGIPVLQVQKRLTSLRTQYTKARRLTASNPKKAPTRKMIWLLEMLHFLEDCIGSSRQTVFTRSTSNLQCIDSTGMSDKNESSGENSEIEESSLNDSVNEQSRLNTARKSTKRPLKEEKVKAVKKKKDEIERNMLKHVAKCLSSENMKKIAQEDTSKDVCSAFGMYVSQALRKLSERTRVLAMNNIQNVIFEAQMSEYSTPQEGTNNYLVHQRSSSEPVDLPTLDQQAGV</sequence>
<evidence type="ECO:0000313" key="3">
    <source>
        <dbReference type="Proteomes" id="UP000695022"/>
    </source>
</evidence>
<dbReference type="PANTHER" id="PTHR12243:SF67">
    <property type="entry name" value="COREPRESSOR OF PANGOLIN, ISOFORM A-RELATED"/>
    <property type="match status" value="1"/>
</dbReference>
<feature type="region of interest" description="Disordered" evidence="1">
    <location>
        <begin position="121"/>
        <end position="176"/>
    </location>
</feature>
<protein>
    <submittedName>
        <fullName evidence="4">Uncharacterized protein LOC106818790</fullName>
    </submittedName>
</protein>
<dbReference type="InterPro" id="IPR039353">
    <property type="entry name" value="TF_Adf1"/>
</dbReference>
<reference evidence="4" key="1">
    <citation type="submission" date="2025-08" db="UniProtKB">
        <authorList>
            <consortium name="RefSeq"/>
        </authorList>
    </citation>
    <scope>IDENTIFICATION</scope>
</reference>
<proteinExistence type="predicted"/>
<feature type="domain" description="MADF" evidence="2">
    <location>
        <begin position="16"/>
        <end position="104"/>
    </location>
</feature>
<keyword evidence="3" id="KW-1185">Reference proteome</keyword>
<evidence type="ECO:0000259" key="2">
    <source>
        <dbReference type="PROSITE" id="PS51029"/>
    </source>
</evidence>
<dbReference type="GeneID" id="106818790"/>
<feature type="compositionally biased region" description="Polar residues" evidence="1">
    <location>
        <begin position="148"/>
        <end position="158"/>
    </location>
</feature>
<dbReference type="PANTHER" id="PTHR12243">
    <property type="entry name" value="MADF DOMAIN TRANSCRIPTION FACTOR"/>
    <property type="match status" value="1"/>
</dbReference>